<comment type="caution">
    <text evidence="2">The sequence shown here is derived from an EMBL/GenBank/DDBJ whole genome shotgun (WGS) entry which is preliminary data.</text>
</comment>
<name>A0ABS5NTF6_9BACI</name>
<proteinExistence type="predicted"/>
<dbReference type="Pfam" id="PF08378">
    <property type="entry name" value="NERD"/>
    <property type="match status" value="1"/>
</dbReference>
<keyword evidence="3" id="KW-1185">Reference proteome</keyword>
<evidence type="ECO:0000259" key="1">
    <source>
        <dbReference type="PROSITE" id="PS50965"/>
    </source>
</evidence>
<dbReference type="InterPro" id="IPR011528">
    <property type="entry name" value="NERD"/>
</dbReference>
<sequence length="312" mass="36928">MIVKSRSESKELKLLRTLDSRMKLSVKDEKHFENLEKGFKGEKKFDDWIEEFFHNDCLILNDLLFDMNNTIFQIDSLLMSSDKALLIEVKNFEGDHYIEAERWYMSNGIEIQNPLHQVERAEMNLRRIFQAIGCNVPIESYLLFINPNFHLYQAPRNTPIIFPTQLDRFMKKLNKPSPPLKEIHHKFAERLVSLHLNDPPFKRLPIYSYDQLEKGIVCGSCFSFFEDFQTNRKDVICKECGYKENVKSAILRSVDEFRLLFPKKNITTHAIHDWCKVIKAKKVIWRILTNNFKVIGQSRSTYFVDLVETKPR</sequence>
<feature type="domain" description="NERD" evidence="1">
    <location>
        <begin position="37"/>
        <end position="148"/>
    </location>
</feature>
<protein>
    <submittedName>
        <fullName evidence="2">NERD domain-containing protein</fullName>
    </submittedName>
</protein>
<reference evidence="2 3" key="1">
    <citation type="submission" date="2021-05" db="EMBL/GenBank/DDBJ databases">
        <title>Novel Bacillus species.</title>
        <authorList>
            <person name="Liu G."/>
        </authorList>
    </citation>
    <scope>NUCLEOTIDE SEQUENCE [LARGE SCALE GENOMIC DNA]</scope>
    <source>
        <strain evidence="2 3">FJAT-49705</strain>
    </source>
</reference>
<dbReference type="RefSeq" id="WP_213101657.1">
    <property type="nucleotide sequence ID" value="NZ_JAGYPM010000002.1"/>
</dbReference>
<evidence type="ECO:0000313" key="2">
    <source>
        <dbReference type="EMBL" id="MBS4190189.1"/>
    </source>
</evidence>
<gene>
    <name evidence="2" type="ORF">KHA94_08235</name>
</gene>
<dbReference type="PROSITE" id="PS50965">
    <property type="entry name" value="NERD"/>
    <property type="match status" value="1"/>
</dbReference>
<dbReference type="Proteomes" id="UP000681027">
    <property type="component" value="Unassembled WGS sequence"/>
</dbReference>
<dbReference type="EMBL" id="JAGYPM010000002">
    <property type="protein sequence ID" value="MBS4190189.1"/>
    <property type="molecule type" value="Genomic_DNA"/>
</dbReference>
<organism evidence="2 3">
    <name type="scientific">Cytobacillus citreus</name>
    <dbReference type="NCBI Taxonomy" id="2833586"/>
    <lineage>
        <taxon>Bacteria</taxon>
        <taxon>Bacillati</taxon>
        <taxon>Bacillota</taxon>
        <taxon>Bacilli</taxon>
        <taxon>Bacillales</taxon>
        <taxon>Bacillaceae</taxon>
        <taxon>Cytobacillus</taxon>
    </lineage>
</organism>
<accession>A0ABS5NTF6</accession>
<evidence type="ECO:0000313" key="3">
    <source>
        <dbReference type="Proteomes" id="UP000681027"/>
    </source>
</evidence>